<comment type="subcellular location">
    <subcellularLocation>
        <location evidence="1">Endomembrane system</location>
    </subcellularLocation>
</comment>
<organism evidence="7 8">
    <name type="scientific">Geobacillus subterraneus</name>
    <dbReference type="NCBI Taxonomy" id="129338"/>
    <lineage>
        <taxon>Bacteria</taxon>
        <taxon>Bacillati</taxon>
        <taxon>Bacillota</taxon>
        <taxon>Bacilli</taxon>
        <taxon>Bacillales</taxon>
        <taxon>Anoxybacillaceae</taxon>
        <taxon>Geobacillus</taxon>
    </lineage>
</organism>
<evidence type="ECO:0000313" key="8">
    <source>
        <dbReference type="Proteomes" id="UP000076226"/>
    </source>
</evidence>
<dbReference type="Proteomes" id="UP000076226">
    <property type="component" value="Chromosome"/>
</dbReference>
<keyword evidence="5 6" id="KW-0472">Membrane</keyword>
<keyword evidence="3 6" id="KW-0812">Transmembrane</keyword>
<dbReference type="PIRSF" id="PIRSF032178">
    <property type="entry name" value="UCP032178"/>
    <property type="match status" value="1"/>
</dbReference>
<evidence type="ECO:0000313" key="7">
    <source>
        <dbReference type="EMBL" id="AMX84471.1"/>
    </source>
</evidence>
<evidence type="ECO:0000256" key="2">
    <source>
        <dbReference type="ARBA" id="ARBA00008053"/>
    </source>
</evidence>
<keyword evidence="4 6" id="KW-1133">Transmembrane helix</keyword>
<sequence length="377" mass="42706">MDTFVYLVFMMAVGALIGGVTNFIAIVMLFRPYEPIYIGGKRLPLTPGLIPKRKRELAEQLGKTVVEHLVTPEGLRRKLTDSAFAAGAADWGREWLKRWLSRRETPAQLLERLSVHLPDERLSELAAEQAEQAYERWGETWRLRPIRDLLPPELKGAMEARIDTLADYLADRVLDYFSSEEGKRQLAGMVDRFFQERGMVGGMLHMLLGNVNLVDKVQSELSKFLRHAGTRTMLARLLWTEWNKWLDYPLAAVEGMIGRQRIHEAVRAAARRLVRSNGWLHRPIAELVAPYEQELFDRLVPQATGKAIHVLGDKIEGIVAQLGLADIVRDQVESFSLRRLEAIILSIARRELKMITYLGALLGALIGAVQGTIGLWL</sequence>
<evidence type="ECO:0000256" key="3">
    <source>
        <dbReference type="ARBA" id="ARBA00022692"/>
    </source>
</evidence>
<name>A0ABM6ADQ4_9BACL</name>
<reference evidence="7 8" key="1">
    <citation type="submission" date="2016-02" db="EMBL/GenBank/DDBJ databases">
        <title>Complete genome sequence of Geobacillus subterraneus KCTC 3922T.</title>
        <authorList>
            <person name="Lee D.-W."/>
            <person name="Lee Y.-J."/>
            <person name="Lee S.-J."/>
            <person name="Park G.-S."/>
            <person name="Lee S.-J."/>
            <person name="Shin J.-H."/>
        </authorList>
    </citation>
    <scope>NUCLEOTIDE SEQUENCE [LARGE SCALE GENOMIC DNA]</scope>
    <source>
        <strain evidence="7 8">KCTC 3922</strain>
    </source>
</reference>
<dbReference type="PANTHER" id="PTHR35791:SF1">
    <property type="entry name" value="UPF0754 MEMBRANE PROTEIN YHEB"/>
    <property type="match status" value="1"/>
</dbReference>
<evidence type="ECO:0000256" key="6">
    <source>
        <dbReference type="SAM" id="Phobius"/>
    </source>
</evidence>
<feature type="transmembrane region" description="Helical" evidence="6">
    <location>
        <begin position="355"/>
        <end position="376"/>
    </location>
</feature>
<accession>A0ABM6ADQ4</accession>
<dbReference type="RefSeq" id="WP_063166662.1">
    <property type="nucleotide sequence ID" value="NZ_CP014342.1"/>
</dbReference>
<dbReference type="EMBL" id="CP014342">
    <property type="protein sequence ID" value="AMX84471.1"/>
    <property type="molecule type" value="Genomic_DNA"/>
</dbReference>
<proteinExistence type="inferred from homology"/>
<evidence type="ECO:0000256" key="4">
    <source>
        <dbReference type="ARBA" id="ARBA00022989"/>
    </source>
</evidence>
<keyword evidence="8" id="KW-1185">Reference proteome</keyword>
<dbReference type="Pfam" id="PF04286">
    <property type="entry name" value="DUF445"/>
    <property type="match status" value="1"/>
</dbReference>
<dbReference type="InterPro" id="IPR007383">
    <property type="entry name" value="DUF445"/>
</dbReference>
<dbReference type="InterPro" id="IPR016991">
    <property type="entry name" value="UCP032178"/>
</dbReference>
<evidence type="ECO:0000256" key="1">
    <source>
        <dbReference type="ARBA" id="ARBA00004308"/>
    </source>
</evidence>
<protein>
    <submittedName>
        <fullName evidence="7">Uncharacterized protein</fullName>
    </submittedName>
</protein>
<gene>
    <name evidence="7" type="ORF">GS3922_12815</name>
</gene>
<dbReference type="PANTHER" id="PTHR35791">
    <property type="entry name" value="UPF0754 MEMBRANE PROTEIN YHEB"/>
    <property type="match status" value="1"/>
</dbReference>
<comment type="similarity">
    <text evidence="2">Belongs to the UPF0754 family.</text>
</comment>
<evidence type="ECO:0000256" key="5">
    <source>
        <dbReference type="ARBA" id="ARBA00023136"/>
    </source>
</evidence>
<feature type="transmembrane region" description="Helical" evidence="6">
    <location>
        <begin position="6"/>
        <end position="30"/>
    </location>
</feature>